<feature type="compositionally biased region" description="Basic and acidic residues" evidence="1">
    <location>
        <begin position="881"/>
        <end position="897"/>
    </location>
</feature>
<feature type="compositionally biased region" description="Basic and acidic residues" evidence="1">
    <location>
        <begin position="330"/>
        <end position="360"/>
    </location>
</feature>
<organism evidence="3 4">
    <name type="scientific">Venturia inaequalis</name>
    <name type="common">Apple scab fungus</name>
    <dbReference type="NCBI Taxonomy" id="5025"/>
    <lineage>
        <taxon>Eukaryota</taxon>
        <taxon>Fungi</taxon>
        <taxon>Dikarya</taxon>
        <taxon>Ascomycota</taxon>
        <taxon>Pezizomycotina</taxon>
        <taxon>Dothideomycetes</taxon>
        <taxon>Pleosporomycetidae</taxon>
        <taxon>Venturiales</taxon>
        <taxon>Venturiaceae</taxon>
        <taxon>Venturia</taxon>
    </lineage>
</organism>
<dbReference type="Pfam" id="PF25534">
    <property type="entry name" value="DUF7918"/>
    <property type="match status" value="1"/>
</dbReference>
<feature type="compositionally biased region" description="Low complexity" evidence="1">
    <location>
        <begin position="207"/>
        <end position="220"/>
    </location>
</feature>
<feature type="compositionally biased region" description="Polar residues" evidence="1">
    <location>
        <begin position="958"/>
        <end position="978"/>
    </location>
</feature>
<feature type="compositionally biased region" description="Basic and acidic residues" evidence="1">
    <location>
        <begin position="1051"/>
        <end position="1066"/>
    </location>
</feature>
<protein>
    <recommendedName>
        <fullName evidence="2">DUF7918 domain-containing protein</fullName>
    </recommendedName>
</protein>
<sequence>MPEHGLLSCCIELGESNTRLREYDTKYANKTVETYVAIPSQPTPFGIRLNTTGYIAPGLAVYVFIDGVYQSNRVKRNIKQPTLDDPTTANFQLRLGKKEDLLKDGRVIARGWWFEKLNIVPVDSKATINEDILNNIGTIEVVVIRCQDNPKNAAVNPFDFPKLPVLVKRVPAVSDTKSSSRQDRKAASKKVKEKEPSEDGGMGGMFGIFDGAGDDPLGLDGHSDTRGYRSHRFDDRPREDSDHHRRYESPHRLHNPRQRILYDESPKTMTSTDEEHQPKHRSERLVHFESPVAIHSRKPPSDSNRRPSGSQYSRHSRDEPHPHLLQLRRSSLEKKPPRESPRPKYSDTRDIRPGWDERRRNSPVRTRHTSDGRDEHYRRQGRGGGSIHERSRSRSSMDKRGRAVNFDGAPRRSGSTDWNRSSSKDRGRSKDYSRRELRGDVGSARERGWSWSSGDERGRSRDSGKRDRYRKRSVEVSEPELRALAANFLQHVPPAPKQGSRRSRGHRHQSPSPESISGNYTNQHEYLTVRKSSKSHSPQTHNTSPVAPHAMSGLGIQQPSQQAVPANGSSNRGISFFGDDGDAIQQTYLAPRPQEHREPTAEFVAHTFNSNQPHNPTANQYGLGAVPATYGHNMPQPANQQDPFSSQPTLPGRMGSGQQTGNGPWSVNNYPQQAIQGFPESHTLRLPQTQPHFHQTNAHQGPQNGQFPLQPYRNTSGPFDHRDPSQYEQTFRAAPTQGKIPNQVDRPSPAPVPAAENPQSLISIIQQLKDLGFISIPGQDNNPRGRKKTTSGHRQACPQNGDRAVNPTCLKHGDHAQSAQQHFATWMSGGNPDPAQGKEWFQRLANEHIACTCEPHQKPGPCTCRSGGGEQGSGSGSKSNKKPDDANEKKDNNDKQGDNGAWGNEGRDKNGQDNDAWGDQGTTNAGNTTWGETNQTSDWGNEGKDKNGQDSDACGDKGTTNAGNTAWGETNQTSNEASPPNVEWGADVPAAGNSSNNRSNSGGSQQNSNWNNTDNNNNNNNGWSSKNNDSESKKDKSGGSKSKSKPKKSSTAKEGDKAAPTHEKPYTRSYWKGNETIADLANSGKKRGQHYTMPEDPIYTLSESKAKEFNVRHQVRGGMGLEEKKKTHRPLYLDDLDEPYAVFRFKYRSRDMLKKILGEDIKESPEEFQEWLSALSKEQLIAEMLRKKESGAWKSDDGSGDDSDAGSKKADKGKVKGDNNDDGNDNGGNNNGWNTGGATTGGGGWDDNNQNTTTPAADNSGWGNAGFVSGGVTPKDDW</sequence>
<evidence type="ECO:0000256" key="1">
    <source>
        <dbReference type="SAM" id="MobiDB-lite"/>
    </source>
</evidence>
<feature type="compositionally biased region" description="Basic and acidic residues" evidence="1">
    <location>
        <begin position="1028"/>
        <end position="1038"/>
    </location>
</feature>
<feature type="compositionally biased region" description="Gly residues" evidence="1">
    <location>
        <begin position="1225"/>
        <end position="1245"/>
    </location>
</feature>
<feature type="region of interest" description="Disordered" evidence="1">
    <location>
        <begin position="1188"/>
        <end position="1278"/>
    </location>
</feature>
<evidence type="ECO:0000313" key="3">
    <source>
        <dbReference type="EMBL" id="KAE9981284.1"/>
    </source>
</evidence>
<feature type="region of interest" description="Disordered" evidence="1">
    <location>
        <begin position="864"/>
        <end position="1074"/>
    </location>
</feature>
<gene>
    <name evidence="3" type="ORF">EG328_011745</name>
</gene>
<feature type="compositionally biased region" description="Basic and acidic residues" evidence="1">
    <location>
        <begin position="178"/>
        <end position="197"/>
    </location>
</feature>
<feature type="compositionally biased region" description="Basic and acidic residues" evidence="1">
    <location>
        <begin position="1188"/>
        <end position="1197"/>
    </location>
</feature>
<feature type="compositionally biased region" description="Basic and acidic residues" evidence="1">
    <location>
        <begin position="221"/>
        <end position="251"/>
    </location>
</feature>
<proteinExistence type="predicted"/>
<evidence type="ECO:0000259" key="2">
    <source>
        <dbReference type="Pfam" id="PF25534"/>
    </source>
</evidence>
<feature type="compositionally biased region" description="Basic and acidic residues" evidence="1">
    <location>
        <begin position="422"/>
        <end position="481"/>
    </location>
</feature>
<feature type="compositionally biased region" description="Polar residues" evidence="1">
    <location>
        <begin position="636"/>
        <end position="649"/>
    </location>
</feature>
<dbReference type="AlphaFoldDB" id="A0A8H3V2L6"/>
<feature type="compositionally biased region" description="Polar residues" evidence="1">
    <location>
        <begin position="514"/>
        <end position="525"/>
    </location>
</feature>
<name>A0A8H3V2L6_VENIN</name>
<feature type="compositionally biased region" description="Basic residues" evidence="1">
    <location>
        <begin position="499"/>
        <end position="509"/>
    </location>
</feature>
<feature type="compositionally biased region" description="Basic and acidic residues" evidence="1">
    <location>
        <begin position="387"/>
        <end position="401"/>
    </location>
</feature>
<feature type="domain" description="DUF7918" evidence="2">
    <location>
        <begin position="17"/>
        <end position="153"/>
    </location>
</feature>
<reference evidence="3 4" key="1">
    <citation type="submission" date="2018-12" db="EMBL/GenBank/DDBJ databases">
        <title>Venturia inaequalis Genome Resource.</title>
        <authorList>
            <person name="Lichtner F.J."/>
        </authorList>
    </citation>
    <scope>NUCLEOTIDE SEQUENCE [LARGE SCALE GENOMIC DNA]</scope>
    <source>
        <strain evidence="3 4">120213</strain>
    </source>
</reference>
<feature type="region of interest" description="Disordered" evidence="1">
    <location>
        <begin position="776"/>
        <end position="817"/>
    </location>
</feature>
<feature type="region of interest" description="Disordered" evidence="1">
    <location>
        <begin position="635"/>
        <end position="660"/>
    </location>
</feature>
<feature type="compositionally biased region" description="Polar residues" evidence="1">
    <location>
        <begin position="555"/>
        <end position="573"/>
    </location>
</feature>
<dbReference type="InterPro" id="IPR057678">
    <property type="entry name" value="DUF7918"/>
</dbReference>
<feature type="compositionally biased region" description="Gly residues" evidence="1">
    <location>
        <begin position="866"/>
        <end position="875"/>
    </location>
</feature>
<feature type="compositionally biased region" description="Basic and acidic residues" evidence="1">
    <location>
        <begin position="368"/>
        <end position="378"/>
    </location>
</feature>
<feature type="compositionally biased region" description="Polar residues" evidence="1">
    <location>
        <begin position="920"/>
        <end position="939"/>
    </location>
</feature>
<accession>A0A8H3V2L6</accession>
<feature type="compositionally biased region" description="Polar residues" evidence="1">
    <location>
        <begin position="535"/>
        <end position="545"/>
    </location>
</feature>
<feature type="compositionally biased region" description="Basic and acidic residues" evidence="1">
    <location>
        <begin position="1205"/>
        <end position="1219"/>
    </location>
</feature>
<feature type="region of interest" description="Disordered" evidence="1">
    <location>
        <begin position="172"/>
        <end position="579"/>
    </location>
</feature>
<dbReference type="Proteomes" id="UP000447873">
    <property type="component" value="Unassembled WGS sequence"/>
</dbReference>
<comment type="caution">
    <text evidence="3">The sequence shown here is derived from an EMBL/GenBank/DDBJ whole genome shotgun (WGS) entry which is preliminary data.</text>
</comment>
<feature type="compositionally biased region" description="Low complexity" evidence="1">
    <location>
        <begin position="992"/>
        <end position="1027"/>
    </location>
</feature>
<evidence type="ECO:0000313" key="4">
    <source>
        <dbReference type="Proteomes" id="UP000447873"/>
    </source>
</evidence>
<dbReference type="EMBL" id="WNWS01000091">
    <property type="protein sequence ID" value="KAE9981284.1"/>
    <property type="molecule type" value="Genomic_DNA"/>
</dbReference>